<evidence type="ECO:0000313" key="1">
    <source>
        <dbReference type="EMBL" id="PSN60797.1"/>
    </source>
</evidence>
<protein>
    <recommendedName>
        <fullName evidence="3">F-box domain-containing protein</fullName>
    </recommendedName>
</protein>
<evidence type="ECO:0000313" key="2">
    <source>
        <dbReference type="Proteomes" id="UP000240883"/>
    </source>
</evidence>
<dbReference type="EMBL" id="KZ678147">
    <property type="protein sequence ID" value="PSN60797.1"/>
    <property type="molecule type" value="Genomic_DNA"/>
</dbReference>
<gene>
    <name evidence="1" type="ORF">BS50DRAFT_593530</name>
</gene>
<name>A0A2T2N5S1_CORCC</name>
<proteinExistence type="predicted"/>
<keyword evidence="2" id="KW-1185">Reference proteome</keyword>
<organism evidence="1 2">
    <name type="scientific">Corynespora cassiicola Philippines</name>
    <dbReference type="NCBI Taxonomy" id="1448308"/>
    <lineage>
        <taxon>Eukaryota</taxon>
        <taxon>Fungi</taxon>
        <taxon>Dikarya</taxon>
        <taxon>Ascomycota</taxon>
        <taxon>Pezizomycotina</taxon>
        <taxon>Dothideomycetes</taxon>
        <taxon>Pleosporomycetidae</taxon>
        <taxon>Pleosporales</taxon>
        <taxon>Corynesporascaceae</taxon>
        <taxon>Corynespora</taxon>
    </lineage>
</organism>
<sequence>MELLPEEMIDLIASFSDTPTRASLCLLSQKFNRIVEPHLYTDIYVDYKPGNGEDGKPLKSHILDVISSRSHLKYMCRKLTLSSEQFRHLGDMHENSCIREIFLMFPKVEHLRIQDRKSELCTLLLHALNSDHLSVFLGSPGVTFPFLKVLDLNLNYQRCMELVEIFKSPCIEHVKLRLVTQYSKIAPEAAYTAAKWRDSLDRPIHSPVKHLTFIHYIPDEKMRDIPDGLSVISAACPELQSLWFGGEAGVVNFGLGSFFLRGVLGKFRSQMIHGNLKHVHVTERNMIRPKFYGVRSNYHEMQEIRSNSRIETLEVTARMLFEKHKGQRKVGLDFTLPRTLKKLILCLPLPNDDEGNIRPKVSSNTSKEGLEVVKQLQKLAATDFRKYLPNLETIKLVMYRHHNWYVIYHVKILRKALLTCGVRLEVECD</sequence>
<accession>A0A2T2N5S1</accession>
<reference evidence="1 2" key="1">
    <citation type="journal article" date="2018" name="Front. Microbiol.">
        <title>Genome-Wide Analysis of Corynespora cassiicola Leaf Fall Disease Putative Effectors.</title>
        <authorList>
            <person name="Lopez D."/>
            <person name="Ribeiro S."/>
            <person name="Label P."/>
            <person name="Fumanal B."/>
            <person name="Venisse J.S."/>
            <person name="Kohler A."/>
            <person name="de Oliveira R.R."/>
            <person name="Labutti K."/>
            <person name="Lipzen A."/>
            <person name="Lail K."/>
            <person name="Bauer D."/>
            <person name="Ohm R.A."/>
            <person name="Barry K.W."/>
            <person name="Spatafora J."/>
            <person name="Grigoriev I.V."/>
            <person name="Martin F.M."/>
            <person name="Pujade-Renaud V."/>
        </authorList>
    </citation>
    <scope>NUCLEOTIDE SEQUENCE [LARGE SCALE GENOMIC DNA]</scope>
    <source>
        <strain evidence="1 2">Philippines</strain>
    </source>
</reference>
<dbReference type="AlphaFoldDB" id="A0A2T2N5S1"/>
<evidence type="ECO:0008006" key="3">
    <source>
        <dbReference type="Google" id="ProtNLM"/>
    </source>
</evidence>
<dbReference type="Proteomes" id="UP000240883">
    <property type="component" value="Unassembled WGS sequence"/>
</dbReference>